<sequence length="284" mass="29641">MKRILLVVLVVLSFVGLATAQITQATTDVLGAHLNYGRGCSACHSPHSGTSGNGRGASSSTGNTILWGEDVSGLFGKTITTGGGKFVEVLPASLSANTPDVTGMLTCLGCHDGNIAPAAMMKNKVYENLPSTYGNHNAIPTMIVSSGGGNDISEHPMGLTATVECGGTSGWDCTLANGVISMHGNASSQFVSSYGFFVKPGVYNNKAVVVCTTCHNPHAMNVVKVSRDSNSGLPAGNYTTMFFLRAPYNPNDTNPMSNQTAQFCRQCHADKSNEMNGSTARTTF</sequence>
<gene>
    <name evidence="2" type="ORF">P8935_19475</name>
</gene>
<dbReference type="Gene3D" id="1.10.1130.10">
    <property type="entry name" value="Flavocytochrome C3, Chain A"/>
    <property type="match status" value="1"/>
</dbReference>
<accession>A0AAU7DI40</accession>
<evidence type="ECO:0008006" key="3">
    <source>
        <dbReference type="Google" id="ProtNLM"/>
    </source>
</evidence>
<evidence type="ECO:0000256" key="1">
    <source>
        <dbReference type="SAM" id="SignalP"/>
    </source>
</evidence>
<dbReference type="AlphaFoldDB" id="A0AAU7DI40"/>
<dbReference type="SUPFAM" id="SSF48695">
    <property type="entry name" value="Multiheme cytochromes"/>
    <property type="match status" value="1"/>
</dbReference>
<dbReference type="RefSeq" id="WP_348261970.1">
    <property type="nucleotide sequence ID" value="NZ_CP121196.1"/>
</dbReference>
<dbReference type="InterPro" id="IPR036280">
    <property type="entry name" value="Multihaem_cyt_sf"/>
</dbReference>
<proteinExistence type="predicted"/>
<reference evidence="2" key="1">
    <citation type="submission" date="2023-03" db="EMBL/GenBank/DDBJ databases">
        <title>Edaphobacter sp.</title>
        <authorList>
            <person name="Huber K.J."/>
            <person name="Papendorf J."/>
            <person name="Pilke C."/>
            <person name="Bunk B."/>
            <person name="Sproeer C."/>
            <person name="Pester M."/>
        </authorList>
    </citation>
    <scope>NUCLEOTIDE SEQUENCE</scope>
    <source>
        <strain evidence="2">DSM 110680</strain>
    </source>
</reference>
<dbReference type="EMBL" id="CP121196">
    <property type="protein sequence ID" value="XBH16742.1"/>
    <property type="molecule type" value="Genomic_DNA"/>
</dbReference>
<evidence type="ECO:0000313" key="2">
    <source>
        <dbReference type="EMBL" id="XBH16742.1"/>
    </source>
</evidence>
<name>A0AAU7DI40_9BACT</name>
<feature type="signal peptide" evidence="1">
    <location>
        <begin position="1"/>
        <end position="20"/>
    </location>
</feature>
<keyword evidence="1" id="KW-0732">Signal</keyword>
<organism evidence="2">
    <name type="scientific">Telmatobacter sp. DSM 110680</name>
    <dbReference type="NCBI Taxonomy" id="3036704"/>
    <lineage>
        <taxon>Bacteria</taxon>
        <taxon>Pseudomonadati</taxon>
        <taxon>Acidobacteriota</taxon>
        <taxon>Terriglobia</taxon>
        <taxon>Terriglobales</taxon>
        <taxon>Acidobacteriaceae</taxon>
        <taxon>Telmatobacter</taxon>
    </lineage>
</organism>
<feature type="chain" id="PRO_5043649759" description="Doubled CXXCH motif domain-containing protein" evidence="1">
    <location>
        <begin position="21"/>
        <end position="284"/>
    </location>
</feature>
<protein>
    <recommendedName>
        <fullName evidence="3">Doubled CXXCH motif domain-containing protein</fullName>
    </recommendedName>
</protein>